<evidence type="ECO:0000313" key="2">
    <source>
        <dbReference type="Proteomes" id="UP000292564"/>
    </source>
</evidence>
<dbReference type="AlphaFoldDB" id="A0A4Q7ZJ52"/>
<evidence type="ECO:0000313" key="1">
    <source>
        <dbReference type="EMBL" id="RZU50524.1"/>
    </source>
</evidence>
<accession>A0A4Q7ZJ52</accession>
<proteinExistence type="predicted"/>
<dbReference type="Proteomes" id="UP000292564">
    <property type="component" value="Unassembled WGS sequence"/>
</dbReference>
<organism evidence="1 2">
    <name type="scientific">Krasilnikovia cinnamomea</name>
    <dbReference type="NCBI Taxonomy" id="349313"/>
    <lineage>
        <taxon>Bacteria</taxon>
        <taxon>Bacillati</taxon>
        <taxon>Actinomycetota</taxon>
        <taxon>Actinomycetes</taxon>
        <taxon>Micromonosporales</taxon>
        <taxon>Micromonosporaceae</taxon>
        <taxon>Krasilnikovia</taxon>
    </lineage>
</organism>
<gene>
    <name evidence="1" type="ORF">EV385_2296</name>
</gene>
<keyword evidence="2" id="KW-1185">Reference proteome</keyword>
<reference evidence="1 2" key="1">
    <citation type="submission" date="2019-02" db="EMBL/GenBank/DDBJ databases">
        <title>Sequencing the genomes of 1000 actinobacteria strains.</title>
        <authorList>
            <person name="Klenk H.-P."/>
        </authorList>
    </citation>
    <scope>NUCLEOTIDE SEQUENCE [LARGE SCALE GENOMIC DNA]</scope>
    <source>
        <strain evidence="1 2">DSM 45162</strain>
    </source>
</reference>
<dbReference type="EMBL" id="SHKY01000001">
    <property type="protein sequence ID" value="RZU50524.1"/>
    <property type="molecule type" value="Genomic_DNA"/>
</dbReference>
<name>A0A4Q7ZJ52_9ACTN</name>
<comment type="caution">
    <text evidence="1">The sequence shown here is derived from an EMBL/GenBank/DDBJ whole genome shotgun (WGS) entry which is preliminary data.</text>
</comment>
<protein>
    <submittedName>
        <fullName evidence="1">Uncharacterized protein</fullName>
    </submittedName>
</protein>
<sequence length="50" mass="5844">MTEAANWRDVKVKARAVDPSWDTEERGERRRQMRERMLATGLSQARIGNL</sequence>